<sequence>MPMIDVRGRPREISQTVSGSRLRELVDAGPSEIPILDNNRDFEPIDCDRSYDLRDGDSIRTVHQLRNG</sequence>
<dbReference type="Proteomes" id="UP000182278">
    <property type="component" value="Unassembled WGS sequence"/>
</dbReference>
<evidence type="ECO:0000313" key="1">
    <source>
        <dbReference type="EMBL" id="OIN95649.1"/>
    </source>
</evidence>
<dbReference type="STRING" id="1817893.AUJ66_08725"/>
<gene>
    <name evidence="1" type="ORF">AUJ66_08725</name>
</gene>
<name>A0A1J4S883_9BACT</name>
<protein>
    <recommendedName>
        <fullName evidence="3">Multi-ubiquitin domain-containing protein</fullName>
    </recommendedName>
</protein>
<reference evidence="1 2" key="1">
    <citation type="journal article" date="2016" name="Environ. Microbiol.">
        <title>Genomic resolution of a cold subsurface aquifer community provides metabolic insights for novel microbes adapted to high CO concentrations.</title>
        <authorList>
            <person name="Probst A.J."/>
            <person name="Castelle C.J."/>
            <person name="Singh A."/>
            <person name="Brown C.T."/>
            <person name="Anantharaman K."/>
            <person name="Sharon I."/>
            <person name="Hug L.A."/>
            <person name="Burstein D."/>
            <person name="Emerson J.B."/>
            <person name="Thomas B.C."/>
            <person name="Banfield J.F."/>
        </authorList>
    </citation>
    <scope>NUCLEOTIDE SEQUENCE [LARGE SCALE GENOMIC DNA]</scope>
    <source>
        <strain evidence="1">CG1_02_38_46</strain>
    </source>
</reference>
<organism evidence="1 2">
    <name type="scientific">Candidatus Desantisbacteria bacterium CG1_02_38_46</name>
    <dbReference type="NCBI Taxonomy" id="1817893"/>
    <lineage>
        <taxon>Bacteria</taxon>
        <taxon>Candidatus Desantisiibacteriota</taxon>
    </lineage>
</organism>
<dbReference type="EMBL" id="MNUO01000132">
    <property type="protein sequence ID" value="OIN95649.1"/>
    <property type="molecule type" value="Genomic_DNA"/>
</dbReference>
<proteinExistence type="predicted"/>
<dbReference type="AlphaFoldDB" id="A0A1J4S883"/>
<evidence type="ECO:0000313" key="2">
    <source>
        <dbReference type="Proteomes" id="UP000182278"/>
    </source>
</evidence>
<comment type="caution">
    <text evidence="1">The sequence shown here is derived from an EMBL/GenBank/DDBJ whole genome shotgun (WGS) entry which is preliminary data.</text>
</comment>
<evidence type="ECO:0008006" key="3">
    <source>
        <dbReference type="Google" id="ProtNLM"/>
    </source>
</evidence>
<accession>A0A1J4S883</accession>